<comment type="caution">
    <text evidence="1">The sequence shown here is derived from an EMBL/GenBank/DDBJ whole genome shotgun (WGS) entry which is preliminary data.</text>
</comment>
<sequence length="615" mass="66169">MDTLPVIQVRVPSAADRLLAALRDDRAARLPSLLAATQAAACLTTQGYAVPAWNEALPDLPGLHSRHDEPADFLRGWQRRASHACDERALETHLADLSPASRVLLLSQAGPHTARAFTVLPTSDDVAIPDSHFRVLCSCRGALDAYGDHRAACSTSGVLASRALPLERAIARVCQEAGARVGCNVALAAMKIDVPVHDARRIEVVCNGLPLWHSAQLAVDATLVSPVSRDGRPHDAADNHVGCMGRPQCRATQTPANVGGRWAEEAATFVRLLARARAASAPATVRNSAQAAWVLCWSGLISVAAQRALATTFLELPLQSELGAAGPPPALHELFADARWQEATLFIWRARRTDVQPRNSIVTIVTAITRPVIGPIIGSNDRHIINIHIAILRSMRWWRMLLTQLKVMFIIKHGVGVGDFLAKKFAGAAVDMPPELASACAQIASGAWALDSGASRIVVNAQNSEDQHWNTLRACKSEVEGLTGVAQSSSTVDVEVPQLGRRNALVMDNSVNMACMGEACTDMGFHFYWSAYANKPHFRKDGEPDFPLVVHSRVPFLCNGADADAFYASVAKELGPRMIEKLTHAASLNGEAYAIVTRDEARLHQCASIALQNGG</sequence>
<dbReference type="AlphaFoldDB" id="A0A1Q9CP48"/>
<organism evidence="1 2">
    <name type="scientific">Symbiodinium microadriaticum</name>
    <name type="common">Dinoflagellate</name>
    <name type="synonym">Zooxanthella microadriatica</name>
    <dbReference type="NCBI Taxonomy" id="2951"/>
    <lineage>
        <taxon>Eukaryota</taxon>
        <taxon>Sar</taxon>
        <taxon>Alveolata</taxon>
        <taxon>Dinophyceae</taxon>
        <taxon>Suessiales</taxon>
        <taxon>Symbiodiniaceae</taxon>
        <taxon>Symbiodinium</taxon>
    </lineage>
</organism>
<protein>
    <submittedName>
        <fullName evidence="1">Uncharacterized protein</fullName>
    </submittedName>
</protein>
<name>A0A1Q9CP48_SYMMI</name>
<gene>
    <name evidence="1" type="ORF">AK812_SmicGene34384</name>
</gene>
<keyword evidence="2" id="KW-1185">Reference proteome</keyword>
<dbReference type="Proteomes" id="UP000186817">
    <property type="component" value="Unassembled WGS sequence"/>
</dbReference>
<evidence type="ECO:0000313" key="2">
    <source>
        <dbReference type="Proteomes" id="UP000186817"/>
    </source>
</evidence>
<dbReference type="EMBL" id="LSRX01001023">
    <property type="protein sequence ID" value="OLP84686.1"/>
    <property type="molecule type" value="Genomic_DNA"/>
</dbReference>
<accession>A0A1Q9CP48</accession>
<reference evidence="1 2" key="1">
    <citation type="submission" date="2016-02" db="EMBL/GenBank/DDBJ databases">
        <title>Genome analysis of coral dinoflagellate symbionts highlights evolutionary adaptations to a symbiotic lifestyle.</title>
        <authorList>
            <person name="Aranda M."/>
            <person name="Li Y."/>
            <person name="Liew Y.J."/>
            <person name="Baumgarten S."/>
            <person name="Simakov O."/>
            <person name="Wilson M."/>
            <person name="Piel J."/>
            <person name="Ashoor H."/>
            <person name="Bougouffa S."/>
            <person name="Bajic V.B."/>
            <person name="Ryu T."/>
            <person name="Ravasi T."/>
            <person name="Bayer T."/>
            <person name="Micklem G."/>
            <person name="Kim H."/>
            <person name="Bhak J."/>
            <person name="Lajeunesse T.C."/>
            <person name="Voolstra C.R."/>
        </authorList>
    </citation>
    <scope>NUCLEOTIDE SEQUENCE [LARGE SCALE GENOMIC DNA]</scope>
    <source>
        <strain evidence="1 2">CCMP2467</strain>
    </source>
</reference>
<proteinExistence type="predicted"/>
<evidence type="ECO:0000313" key="1">
    <source>
        <dbReference type="EMBL" id="OLP84686.1"/>
    </source>
</evidence>